<dbReference type="SUPFAM" id="SSF56399">
    <property type="entry name" value="ADP-ribosylation"/>
    <property type="match status" value="1"/>
</dbReference>
<evidence type="ECO:0000256" key="1">
    <source>
        <dbReference type="ARBA" id="ARBA00022614"/>
    </source>
</evidence>
<dbReference type="EMBL" id="CYKH01000141">
    <property type="protein sequence ID" value="CUE72978.1"/>
    <property type="molecule type" value="Genomic_DNA"/>
</dbReference>
<dbReference type="Gene3D" id="1.10.510.10">
    <property type="entry name" value="Transferase(Phosphotransferase) domain 1"/>
    <property type="match status" value="1"/>
</dbReference>
<dbReference type="AlphaFoldDB" id="A0A0S4IMP0"/>
<dbReference type="InterPro" id="IPR057207">
    <property type="entry name" value="FBXL15_LRR"/>
</dbReference>
<dbReference type="GO" id="GO:0004674">
    <property type="term" value="F:protein serine/threonine kinase activity"/>
    <property type="evidence" value="ECO:0007669"/>
    <property type="project" value="TreeGrafter"/>
</dbReference>
<reference evidence="9" key="1">
    <citation type="submission" date="2015-09" db="EMBL/GenBank/DDBJ databases">
        <authorList>
            <consortium name="Pathogen Informatics"/>
        </authorList>
    </citation>
    <scope>NUCLEOTIDE SEQUENCE [LARGE SCALE GENOMIC DNA]</scope>
    <source>
        <strain evidence="9">Lake Konstanz</strain>
    </source>
</reference>
<evidence type="ECO:0000256" key="2">
    <source>
        <dbReference type="ARBA" id="ARBA00022679"/>
    </source>
</evidence>
<dbReference type="InterPro" id="IPR000719">
    <property type="entry name" value="Prot_kinase_dom"/>
</dbReference>
<dbReference type="Proteomes" id="UP000051952">
    <property type="component" value="Unassembled WGS sequence"/>
</dbReference>
<keyword evidence="6" id="KW-0067">ATP-binding</keyword>
<dbReference type="InterPro" id="IPR051681">
    <property type="entry name" value="Ser/Thr_Kinases-Pseudokinases"/>
</dbReference>
<dbReference type="SMART" id="SM00367">
    <property type="entry name" value="LRR_CC"/>
    <property type="match status" value="4"/>
</dbReference>
<dbReference type="GO" id="GO:0005524">
    <property type="term" value="F:ATP binding"/>
    <property type="evidence" value="ECO:0007669"/>
    <property type="project" value="UniProtKB-KW"/>
</dbReference>
<dbReference type="Pfam" id="PF25372">
    <property type="entry name" value="DUF7885"/>
    <property type="match status" value="1"/>
</dbReference>
<evidence type="ECO:0000259" key="7">
    <source>
        <dbReference type="PROSITE" id="PS50011"/>
    </source>
</evidence>
<keyword evidence="9" id="KW-1185">Reference proteome</keyword>
<organism evidence="8 9">
    <name type="scientific">Bodo saltans</name>
    <name type="common">Flagellated protozoan</name>
    <dbReference type="NCBI Taxonomy" id="75058"/>
    <lineage>
        <taxon>Eukaryota</taxon>
        <taxon>Discoba</taxon>
        <taxon>Euglenozoa</taxon>
        <taxon>Kinetoplastea</taxon>
        <taxon>Metakinetoplastina</taxon>
        <taxon>Eubodonida</taxon>
        <taxon>Bodonidae</taxon>
        <taxon>Bodo</taxon>
    </lineage>
</organism>
<dbReference type="Gene3D" id="3.90.176.10">
    <property type="entry name" value="Toxin ADP-ribosyltransferase, Chain A, domain 1"/>
    <property type="match status" value="1"/>
</dbReference>
<feature type="domain" description="Protein kinase" evidence="7">
    <location>
        <begin position="22"/>
        <end position="284"/>
    </location>
</feature>
<evidence type="ECO:0000313" key="8">
    <source>
        <dbReference type="EMBL" id="CUE72978.1"/>
    </source>
</evidence>
<dbReference type="InterPro" id="IPR001611">
    <property type="entry name" value="Leu-rich_rpt"/>
</dbReference>
<dbReference type="PROSITE" id="PS50011">
    <property type="entry name" value="PROTEIN_KINASE_DOM"/>
    <property type="match status" value="1"/>
</dbReference>
<evidence type="ECO:0000256" key="4">
    <source>
        <dbReference type="ARBA" id="ARBA00022741"/>
    </source>
</evidence>
<dbReference type="VEuPathDB" id="TriTrypDB:BSAL_54695"/>
<keyword evidence="3" id="KW-0677">Repeat</keyword>
<dbReference type="SUPFAM" id="SSF56112">
    <property type="entry name" value="Protein kinase-like (PK-like)"/>
    <property type="match status" value="1"/>
</dbReference>
<sequence length="809" mass="87844">MSSLIETAAAISPQYVISSNRVVLGAPLHAGGSDGLYMYHGVMKTAGQPDRPVAIKRLVGLNAAAVARREVALMSLLEHKNILSMIGLVDMSPFESYVLLEHPQPQQPNAGGTMFLTASVLSNLRIRLGSARYLCQVLQWALEVVEGLQHLHGKDVLHLNLRSSSVIIVGGVAKINPLGIAQRMVDMSYAAPEVLRASTVCTDVFGLGCLLCELLCGLSPWGDKTGNDVLRAASTASPDFLTLLSNMADVPVEVADLVQKLVNSAAPHHRGSLESVHRCLRTLLATATRAAEPPQPLLSVGRCSLPPGWLNTVDAANSLHDALMRLVGCPLPTGRTDLQRHHANLNARELQSLETYVGSAIAHLFPAFAANSQQWDDACAIMLYTCESPVCYMINGMLTQRGRIVQDLGHVAPMVRRLFRAFRRLGTPYKGRAYRVMFADTPMLTEPYANYKTHFAEGAPVNFYQFASFTTSIEELSTFTAAHRPMIILKCSDVEGFEINAYSDQHFQGRSEAEVIVLPASYFRVKSAPDKINAIVIVELEYIGDASVAAYYDATLPRQPNQHLPKKCSCDSSHHWKVSFSANPHAVFGLCHNCIEDKWKILATASQLALDHISQSDVYTVFDDHAARSGFSPTPCTLARGESMDLLVTSDARSVKRLLLHGPCAPSHIASLASLTALKFLSIHDASLADAGLGALSTLTQLQNLDLWWCSEITDAGLSAIATLTQLQHLDLRCCSKITDAGLNTIATLTQLQYLYSSHCSKITDAGLNTIATLTQLQHLDLSGCSNVTDAGRKTISALLQRSNCTRVN</sequence>
<protein>
    <submittedName>
        <fullName evidence="8">Protein kinase, putative</fullName>
    </submittedName>
</protein>
<evidence type="ECO:0000256" key="3">
    <source>
        <dbReference type="ARBA" id="ARBA00022737"/>
    </source>
</evidence>
<dbReference type="InterPro" id="IPR006553">
    <property type="entry name" value="Leu-rich_rpt_Cys-con_subtyp"/>
</dbReference>
<dbReference type="Gene3D" id="3.80.10.10">
    <property type="entry name" value="Ribonuclease Inhibitor"/>
    <property type="match status" value="1"/>
</dbReference>
<dbReference type="PANTHER" id="PTHR44329">
    <property type="entry name" value="SERINE/THREONINE-PROTEIN KINASE TNNI3K-RELATED"/>
    <property type="match status" value="1"/>
</dbReference>
<dbReference type="OrthoDB" id="1668230at2759"/>
<dbReference type="InterPro" id="IPR011009">
    <property type="entry name" value="Kinase-like_dom_sf"/>
</dbReference>
<dbReference type="Pfam" id="PF13516">
    <property type="entry name" value="LRR_6"/>
    <property type="match status" value="1"/>
</dbReference>
<gene>
    <name evidence="8" type="ORF">BSAL_54695</name>
</gene>
<keyword evidence="5 8" id="KW-0418">Kinase</keyword>
<keyword evidence="2" id="KW-0808">Transferase</keyword>
<keyword evidence="4" id="KW-0547">Nucleotide-binding</keyword>
<dbReference type="PANTHER" id="PTHR44329:SF288">
    <property type="entry name" value="MITOGEN-ACTIVATED PROTEIN KINASE KINASE KINASE 20"/>
    <property type="match status" value="1"/>
</dbReference>
<accession>A0A0S4IMP0</accession>
<evidence type="ECO:0000256" key="5">
    <source>
        <dbReference type="ARBA" id="ARBA00022777"/>
    </source>
</evidence>
<evidence type="ECO:0000313" key="9">
    <source>
        <dbReference type="Proteomes" id="UP000051952"/>
    </source>
</evidence>
<name>A0A0S4IMP0_BODSA</name>
<keyword evidence="1" id="KW-0433">Leucine-rich repeat</keyword>
<dbReference type="SUPFAM" id="SSF52047">
    <property type="entry name" value="RNI-like"/>
    <property type="match status" value="1"/>
</dbReference>
<dbReference type="Pfam" id="PF00069">
    <property type="entry name" value="Pkinase"/>
    <property type="match status" value="1"/>
</dbReference>
<dbReference type="InterPro" id="IPR032675">
    <property type="entry name" value="LRR_dom_sf"/>
</dbReference>
<proteinExistence type="predicted"/>
<evidence type="ECO:0000256" key="6">
    <source>
        <dbReference type="ARBA" id="ARBA00022840"/>
    </source>
</evidence>